<dbReference type="InterPro" id="IPR013324">
    <property type="entry name" value="RNA_pol_sigma_r3/r4-like"/>
</dbReference>
<keyword evidence="2" id="KW-0805">Transcription regulation</keyword>
<dbReference type="GO" id="GO:0006352">
    <property type="term" value="P:DNA-templated transcription initiation"/>
    <property type="evidence" value="ECO:0007669"/>
    <property type="project" value="InterPro"/>
</dbReference>
<dbReference type="SUPFAM" id="SSF88659">
    <property type="entry name" value="Sigma3 and sigma4 domains of RNA polymerase sigma factors"/>
    <property type="match status" value="1"/>
</dbReference>
<dbReference type="InterPro" id="IPR013325">
    <property type="entry name" value="RNA_pol_sigma_r2"/>
</dbReference>
<dbReference type="Gene3D" id="1.10.10.10">
    <property type="entry name" value="Winged helix-like DNA-binding domain superfamily/Winged helix DNA-binding domain"/>
    <property type="match status" value="1"/>
</dbReference>
<keyword evidence="8" id="KW-1185">Reference proteome</keyword>
<dbReference type="InterPro" id="IPR013249">
    <property type="entry name" value="RNA_pol_sigma70_r4_t2"/>
</dbReference>
<dbReference type="EMBL" id="PTQZ01000173">
    <property type="protein sequence ID" value="PQA38042.1"/>
    <property type="molecule type" value="Genomic_DNA"/>
</dbReference>
<dbReference type="SUPFAM" id="SSF88946">
    <property type="entry name" value="Sigma2 domain of RNA polymerase sigma factors"/>
    <property type="match status" value="1"/>
</dbReference>
<feature type="domain" description="RNA polymerase sigma factor 70 region 4 type 2" evidence="6">
    <location>
        <begin position="149"/>
        <end position="200"/>
    </location>
</feature>
<gene>
    <name evidence="7" type="ORF">C5O18_07275</name>
</gene>
<evidence type="ECO:0000256" key="3">
    <source>
        <dbReference type="ARBA" id="ARBA00023082"/>
    </source>
</evidence>
<evidence type="ECO:0000256" key="1">
    <source>
        <dbReference type="ARBA" id="ARBA00010641"/>
    </source>
</evidence>
<dbReference type="RefSeq" id="WP_105192774.1">
    <property type="nucleotide sequence ID" value="NZ_PTQZ01000173.1"/>
</dbReference>
<dbReference type="PANTHER" id="PTHR43133:SF53">
    <property type="entry name" value="ECF RNA POLYMERASE SIGMA-E FACTOR"/>
    <property type="match status" value="1"/>
</dbReference>
<organism evidence="7 8">
    <name type="scientific">Amnimonas aquatica</name>
    <dbReference type="NCBI Taxonomy" id="2094561"/>
    <lineage>
        <taxon>Bacteria</taxon>
        <taxon>Pseudomonadati</taxon>
        <taxon>Pseudomonadota</taxon>
        <taxon>Gammaproteobacteria</taxon>
        <taxon>Moraxellales</taxon>
        <taxon>Moraxellaceae</taxon>
        <taxon>Amnimonas</taxon>
    </lineage>
</organism>
<protein>
    <submittedName>
        <fullName evidence="7">RNA polymerase subunit sigma-70</fullName>
    </submittedName>
</protein>
<dbReference type="Pfam" id="PF04542">
    <property type="entry name" value="Sigma70_r2"/>
    <property type="match status" value="1"/>
</dbReference>
<dbReference type="PANTHER" id="PTHR43133">
    <property type="entry name" value="RNA POLYMERASE ECF-TYPE SIGMA FACTO"/>
    <property type="match status" value="1"/>
</dbReference>
<evidence type="ECO:0000259" key="5">
    <source>
        <dbReference type="Pfam" id="PF04542"/>
    </source>
</evidence>
<dbReference type="Gene3D" id="1.10.1740.10">
    <property type="match status" value="1"/>
</dbReference>
<evidence type="ECO:0000313" key="7">
    <source>
        <dbReference type="EMBL" id="PQA38042.1"/>
    </source>
</evidence>
<dbReference type="InterPro" id="IPR014284">
    <property type="entry name" value="RNA_pol_sigma-70_dom"/>
</dbReference>
<comment type="similarity">
    <text evidence="1">Belongs to the sigma-70 factor family. ECF subfamily.</text>
</comment>
<evidence type="ECO:0000256" key="4">
    <source>
        <dbReference type="ARBA" id="ARBA00023163"/>
    </source>
</evidence>
<dbReference type="GO" id="GO:0016987">
    <property type="term" value="F:sigma factor activity"/>
    <property type="evidence" value="ECO:0007669"/>
    <property type="project" value="UniProtKB-KW"/>
</dbReference>
<dbReference type="AlphaFoldDB" id="A0A2P6ARN9"/>
<dbReference type="NCBIfam" id="TIGR02937">
    <property type="entry name" value="sigma70-ECF"/>
    <property type="match status" value="1"/>
</dbReference>
<proteinExistence type="inferred from homology"/>
<dbReference type="InterPro" id="IPR039425">
    <property type="entry name" value="RNA_pol_sigma-70-like"/>
</dbReference>
<evidence type="ECO:0000313" key="8">
    <source>
        <dbReference type="Proteomes" id="UP000243900"/>
    </source>
</evidence>
<accession>A0A2P6ARN9</accession>
<keyword evidence="4" id="KW-0804">Transcription</keyword>
<evidence type="ECO:0000256" key="2">
    <source>
        <dbReference type="ARBA" id="ARBA00023015"/>
    </source>
</evidence>
<dbReference type="InterPro" id="IPR036388">
    <property type="entry name" value="WH-like_DNA-bd_sf"/>
</dbReference>
<dbReference type="InterPro" id="IPR007627">
    <property type="entry name" value="RNA_pol_sigma70_r2"/>
</dbReference>
<dbReference type="CDD" id="cd06171">
    <property type="entry name" value="Sigma70_r4"/>
    <property type="match status" value="1"/>
</dbReference>
<comment type="caution">
    <text evidence="7">The sequence shown here is derived from an EMBL/GenBank/DDBJ whole genome shotgun (WGS) entry which is preliminary data.</text>
</comment>
<dbReference type="GO" id="GO:0003677">
    <property type="term" value="F:DNA binding"/>
    <property type="evidence" value="ECO:0007669"/>
    <property type="project" value="InterPro"/>
</dbReference>
<evidence type="ECO:0000259" key="6">
    <source>
        <dbReference type="Pfam" id="PF08281"/>
    </source>
</evidence>
<feature type="domain" description="RNA polymerase sigma-70 region 2" evidence="5">
    <location>
        <begin position="39"/>
        <end position="98"/>
    </location>
</feature>
<dbReference type="Proteomes" id="UP000243900">
    <property type="component" value="Unassembled WGS sequence"/>
</dbReference>
<reference evidence="8" key="1">
    <citation type="submission" date="2018-02" db="EMBL/GenBank/DDBJ databases">
        <title>Genome sequencing of Solimonas sp. HR-BB.</title>
        <authorList>
            <person name="Lee Y."/>
            <person name="Jeon C.O."/>
        </authorList>
    </citation>
    <scope>NUCLEOTIDE SEQUENCE [LARGE SCALE GENOMIC DNA]</scope>
    <source>
        <strain evidence="8">HR-E</strain>
    </source>
</reference>
<name>A0A2P6ARN9_9GAMM</name>
<keyword evidence="3" id="KW-0731">Sigma factor</keyword>
<sequence length="214" mass="23966">MASARPHAIDSSSTEADLLIALRADDRRAWAEAMRRFGGAMLAAARSIAANHADDAVQEAWIAAHGAIARFEGRAGIKTWLVRITINASYNHLRAHRREVSLEGLDSEHDPLANAFVSGEPFGMHWTVQFQRWTDDSPQALLEAHVLQECLEHHMADLPEGQRMALTLRDIEGLPADEICNTLHITPSNFRVLLHRARMRVFNMVSHYEETGEC</sequence>
<dbReference type="Pfam" id="PF08281">
    <property type="entry name" value="Sigma70_r4_2"/>
    <property type="match status" value="1"/>
</dbReference>
<dbReference type="OrthoDB" id="9782108at2"/>